<dbReference type="Gene3D" id="3.80.10.10">
    <property type="entry name" value="Ribonuclease Inhibitor"/>
    <property type="match status" value="2"/>
</dbReference>
<feature type="coiled-coil region" evidence="3">
    <location>
        <begin position="1369"/>
        <end position="1536"/>
    </location>
</feature>
<reference evidence="5" key="1">
    <citation type="submission" date="2025-08" db="UniProtKB">
        <authorList>
            <consortium name="Ensembl"/>
        </authorList>
    </citation>
    <scope>IDENTIFICATION</scope>
</reference>
<feature type="coiled-coil region" evidence="3">
    <location>
        <begin position="991"/>
        <end position="1018"/>
    </location>
</feature>
<evidence type="ECO:0000313" key="5">
    <source>
        <dbReference type="Ensembl" id="ENSPMRP00000036941.1"/>
    </source>
</evidence>
<dbReference type="PROSITE" id="PS51450">
    <property type="entry name" value="LRR"/>
    <property type="match status" value="4"/>
</dbReference>
<organism evidence="5 6">
    <name type="scientific">Podarcis muralis</name>
    <name type="common">Wall lizard</name>
    <name type="synonym">Lacerta muralis</name>
    <dbReference type="NCBI Taxonomy" id="64176"/>
    <lineage>
        <taxon>Eukaryota</taxon>
        <taxon>Metazoa</taxon>
        <taxon>Chordata</taxon>
        <taxon>Craniata</taxon>
        <taxon>Vertebrata</taxon>
        <taxon>Euteleostomi</taxon>
        <taxon>Lepidosauria</taxon>
        <taxon>Squamata</taxon>
        <taxon>Bifurcata</taxon>
        <taxon>Unidentata</taxon>
        <taxon>Episquamata</taxon>
        <taxon>Laterata</taxon>
        <taxon>Lacertibaenia</taxon>
        <taxon>Lacertidae</taxon>
        <taxon>Podarcis</taxon>
    </lineage>
</organism>
<evidence type="ECO:0000256" key="3">
    <source>
        <dbReference type="SAM" id="Coils"/>
    </source>
</evidence>
<keyword evidence="2" id="KW-0677">Repeat</keyword>
<reference evidence="5" key="2">
    <citation type="submission" date="2025-09" db="UniProtKB">
        <authorList>
            <consortium name="Ensembl"/>
        </authorList>
    </citation>
    <scope>IDENTIFICATION</scope>
</reference>
<keyword evidence="1" id="KW-0433">Leucine-rich repeat</keyword>
<dbReference type="InterPro" id="IPR032675">
    <property type="entry name" value="LRR_dom_sf"/>
</dbReference>
<feature type="region of interest" description="Disordered" evidence="4">
    <location>
        <begin position="1279"/>
        <end position="1299"/>
    </location>
</feature>
<evidence type="ECO:0000256" key="4">
    <source>
        <dbReference type="SAM" id="MobiDB-lite"/>
    </source>
</evidence>
<feature type="coiled-coil region" evidence="3">
    <location>
        <begin position="813"/>
        <end position="919"/>
    </location>
</feature>
<dbReference type="SMART" id="SM00365">
    <property type="entry name" value="LRR_SD22"/>
    <property type="match status" value="4"/>
</dbReference>
<evidence type="ECO:0000313" key="6">
    <source>
        <dbReference type="Proteomes" id="UP000472272"/>
    </source>
</evidence>
<sequence length="2139" mass="246217">MQSDILSFMTKLSVECFSFYYCIVTHSNTLLFISDDNCISPGIRYITETLIKKLSKQENLARVTTLNLSLAKDGGKKFKYLENLEKCGKLEVLNLSNNLIEKIEKLDKLLKLRDLNLSFNKICKIEGIEHLQNLQKLNLAGNEIEHIPAWVGKKLRSLRILNLRKNKISSLHEITKLKSLKDLTSLFLADNPIVNLPHYRLYTIFHLRSLEDLEGQPVTNHDREEALERFNLEEIENLEKDLEKTVKELEDLKTKHSDLGEQLQQQDDLNKSLKQKNLQQKQSCHDLESELETKNELLKQKTVELTRACQKQYELEQELAFYKIDAKFEPLGYYPIEDVELDDVPGESPYIGKSRYKRNMYAVEGYIPSKAQKMQMGNLEEAEEQKIQKLKLNILQSLDAQLEEKERKVKGAQEKLTELLGEVANAEQRVLKATEELKLVQDVVAQKKMSDVEKDCLRQELSNKILLLNQLREEALELEKQMERQQEDMAKKEKELGELQHFIDSLDPEDPRHAHMKAQKASKEQQLDMMNKHYKHLESRLDDMLSRIAKETEEIRDLEQQLTDGQIAANDALKKDLEGIIIGLQEYLESVKSQAKQTSEECKELQRDKEVLLQRLEELEEERNQLEIVAMDAENLRKEIADLEQALEEQRELNEALHETQREHITYEAELEAELKARDIEANQHEEELQRLKQHGQLEHSALQAELSKERQALENALTKAQLSEEREQENNKLLSHLKQLQKDNNLLKQQLKDTQNQLNHAVDSLIHPEEFLARVRELKENLQTGAEFRCHNAKDILGKSLADLQKEFGKVLAQSQQENEAIQARERQLQKEMTSQQAKLEEAQEKYRLACNKAAEAKIKSEKMQNEARVHQLENEIQHLSEKLKNMEEIQGLTDQQLQEADEEKERILAQLEYLENRKKVEDAKAQMQFIDIDKELQKLKRAISTSDKQAAADLCAAKDQLRSLRGTVCKINQERSEELQEAEKFCMLATQASKDLARAESEIELLQKLLKEKEEWFQSEVGKADAETAASAFQKEEIGKLKQLLKCQKTEIDRLHHVLDQVQTGNREEIDSILDEIAALRHAISHQNDAITSIMNPLQRRGHLYYVPSSQTSTPASQSTKDSGVGLQCPMLTPIKKGQSKKECSMCPAARGCLVHAPGRSDPSNGGKSVENGEVKIHSASSFVPPPGSIIYTLLPDGAPAPPATVVCGPPSPVSANGGPLAATTVIYGSCPAGAQLVYSPLPANCSMSFGTHHCNIPEHHNLENEISRLKDSIENLKSQPKSSCPRSSHREHDQEMDELHQGIQDLLNEREELEYQVAELRRIAQKRNKDFIDGHLSGLISELELEKSLQHHENIVDEIECIGKTLLKRQAELREADRLLAEAETELENTRGKTKETIQKYNSAKQHLSRMEKEAEELERRAQVMALKLVNADQQLRLLQADAKDLEEHKIEQEGILKEINKVISAKDSEFQSLSQKIEILTESLQKLQADIQVAEGNEDHHLQILKEAENILRSKKSDLVRLKDQVTQQQERLILDRLLGQKNKELLLLQESIAQKNAALTEALGHGEAEVAEKRRQIKEVKSFLEDLSVQKGELNAQLSEKRSQLSLVTQDIQKEEEKLQDVLGQIMKHKTELRHVLEMLYLKNDELEGLKLQQSQKVNELEKMQVAVLEKKLELETLQQASQQQCREVERQRQLLERAQQDTERLSSKLHSLQNSIKALSTEKQKLEENCESLEEKLSQTKREDIQHEEKKLEKCTAELKDQKQLLEQGLAEQQYQLEQAIAKVQGKEEQIQKLQEEESWCRALEETVSKTRHQLSEKELKLQEKNGEVLSLQRELELSKAKETVLHDQIQTEREKAEKQIEGLKEAIKMQKAQLERALHEQKQENHCLQKEVASIEQVAQDNHLRAKQLMRDLSQIQVEYMQLKSQMKSQENLEKQHKEMKGTVKSLKLEVKDKMRTGLKDLSQSPPKLLGELETTFEIERRPQSDLESLKENYPFTNNEGRMLCFDEKLDLSKVHITDEQWRGKARREQLQHHEDRLKAQLRQCMSKQVEVLIKGKQQTEGTLHSLKRQVDALDELVSSTSTDSQFPSLNSSGLTDSLHEESILTMNQVSFHIDLDLLLLCRREPFYFHSF</sequence>
<dbReference type="GeneTree" id="ENSGT00940000155434"/>
<dbReference type="SMART" id="SM00369">
    <property type="entry name" value="LRR_TYP"/>
    <property type="match status" value="4"/>
</dbReference>
<dbReference type="PANTHER" id="PTHR45973">
    <property type="entry name" value="PROTEIN PHOSPHATASE 1 REGULATORY SUBUNIT SDS22-RELATED"/>
    <property type="match status" value="1"/>
</dbReference>
<evidence type="ECO:0000256" key="2">
    <source>
        <dbReference type="ARBA" id="ARBA00022737"/>
    </source>
</evidence>
<dbReference type="Pfam" id="PF14580">
    <property type="entry name" value="LRR_9"/>
    <property type="match status" value="1"/>
</dbReference>
<dbReference type="FunFam" id="3.80.10.10:FF:000314">
    <property type="entry name" value="centriolin isoform X4"/>
    <property type="match status" value="1"/>
</dbReference>
<dbReference type="InterPro" id="IPR050576">
    <property type="entry name" value="Cilia_flagella_integrity"/>
</dbReference>
<evidence type="ECO:0000256" key="1">
    <source>
        <dbReference type="ARBA" id="ARBA00022614"/>
    </source>
</evidence>
<accession>A0A670KIQ6</accession>
<gene>
    <name evidence="5" type="primary">CNTRL</name>
</gene>
<dbReference type="PANTHER" id="PTHR45973:SF36">
    <property type="entry name" value="CENTRIOLIN"/>
    <property type="match status" value="1"/>
</dbReference>
<feature type="compositionally biased region" description="Polar residues" evidence="4">
    <location>
        <begin position="1279"/>
        <end position="1289"/>
    </location>
</feature>
<dbReference type="InterPro" id="IPR003591">
    <property type="entry name" value="Leu-rich_rpt_typical-subtyp"/>
</dbReference>
<dbReference type="SUPFAM" id="SSF52058">
    <property type="entry name" value="L domain-like"/>
    <property type="match status" value="1"/>
</dbReference>
<dbReference type="Ensembl" id="ENSPMRT00000039119.1">
    <property type="protein sequence ID" value="ENSPMRP00000036941.1"/>
    <property type="gene ID" value="ENSPMRG00000023793.1"/>
</dbReference>
<name>A0A670KIQ6_PODMU</name>
<protein>
    <submittedName>
        <fullName evidence="5">Centriolin</fullName>
    </submittedName>
</protein>
<dbReference type="Proteomes" id="UP000472272">
    <property type="component" value="Unplaced"/>
</dbReference>
<dbReference type="InterPro" id="IPR001611">
    <property type="entry name" value="Leu-rich_rpt"/>
</dbReference>
<feature type="coiled-coil region" evidence="3">
    <location>
        <begin position="395"/>
        <end position="765"/>
    </location>
</feature>
<proteinExistence type="predicted"/>
<keyword evidence="6" id="KW-1185">Reference proteome</keyword>
<feature type="coiled-coil region" evidence="3">
    <location>
        <begin position="228"/>
        <end position="304"/>
    </location>
</feature>
<feature type="coiled-coil region" evidence="3">
    <location>
        <begin position="1589"/>
        <end position="1957"/>
    </location>
</feature>
<keyword evidence="3" id="KW-0175">Coiled coil</keyword>